<reference evidence="1 2" key="1">
    <citation type="journal article" date="2019" name="Commun. Biol.">
        <title>The bagworm genome reveals a unique fibroin gene that provides high tensile strength.</title>
        <authorList>
            <person name="Kono N."/>
            <person name="Nakamura H."/>
            <person name="Ohtoshi R."/>
            <person name="Tomita M."/>
            <person name="Numata K."/>
            <person name="Arakawa K."/>
        </authorList>
    </citation>
    <scope>NUCLEOTIDE SEQUENCE [LARGE SCALE GENOMIC DNA]</scope>
</reference>
<proteinExistence type="predicted"/>
<dbReference type="Proteomes" id="UP000299102">
    <property type="component" value="Unassembled WGS sequence"/>
</dbReference>
<protein>
    <submittedName>
        <fullName evidence="1">Uncharacterized protein</fullName>
    </submittedName>
</protein>
<comment type="caution">
    <text evidence="1">The sequence shown here is derived from an EMBL/GenBank/DDBJ whole genome shotgun (WGS) entry which is preliminary data.</text>
</comment>
<gene>
    <name evidence="1" type="ORF">EVAR_48033_1</name>
</gene>
<accession>A0A4C1XGZ1</accession>
<organism evidence="1 2">
    <name type="scientific">Eumeta variegata</name>
    <name type="common">Bagworm moth</name>
    <name type="synonym">Eumeta japonica</name>
    <dbReference type="NCBI Taxonomy" id="151549"/>
    <lineage>
        <taxon>Eukaryota</taxon>
        <taxon>Metazoa</taxon>
        <taxon>Ecdysozoa</taxon>
        <taxon>Arthropoda</taxon>
        <taxon>Hexapoda</taxon>
        <taxon>Insecta</taxon>
        <taxon>Pterygota</taxon>
        <taxon>Neoptera</taxon>
        <taxon>Endopterygota</taxon>
        <taxon>Lepidoptera</taxon>
        <taxon>Glossata</taxon>
        <taxon>Ditrysia</taxon>
        <taxon>Tineoidea</taxon>
        <taxon>Psychidae</taxon>
        <taxon>Oiketicinae</taxon>
        <taxon>Eumeta</taxon>
    </lineage>
</organism>
<keyword evidence="2" id="KW-1185">Reference proteome</keyword>
<evidence type="ECO:0000313" key="1">
    <source>
        <dbReference type="EMBL" id="GBP62688.1"/>
    </source>
</evidence>
<evidence type="ECO:0000313" key="2">
    <source>
        <dbReference type="Proteomes" id="UP000299102"/>
    </source>
</evidence>
<sequence>MTYTTPAEQTSDGRAQFIFGTSVGPCKIKTIIVYVEHARTTCPARVFECDGVELDPDLVEHLMNEFILSQFKPLVLRLEPHDKPRRAGVGGLRPLRRK</sequence>
<dbReference type="EMBL" id="BGZK01000847">
    <property type="protein sequence ID" value="GBP62688.1"/>
    <property type="molecule type" value="Genomic_DNA"/>
</dbReference>
<name>A0A4C1XGZ1_EUMVA</name>
<dbReference type="AlphaFoldDB" id="A0A4C1XGZ1"/>